<feature type="transmembrane region" description="Helical" evidence="6">
    <location>
        <begin position="12"/>
        <end position="36"/>
    </location>
</feature>
<name>A0A6C2UKG0_9BACT</name>
<dbReference type="CDD" id="cd16381">
    <property type="entry name" value="YitT_C_like_1"/>
    <property type="match status" value="1"/>
</dbReference>
<dbReference type="EMBL" id="CAAHFH010000001">
    <property type="protein sequence ID" value="VGO19794.1"/>
    <property type="molecule type" value="Genomic_DNA"/>
</dbReference>
<keyword evidence="10" id="KW-1185">Reference proteome</keyword>
<dbReference type="InterPro" id="IPR044035">
    <property type="entry name" value="DUF5698"/>
</dbReference>
<evidence type="ECO:0000256" key="6">
    <source>
        <dbReference type="HAMAP-Rule" id="MF_01515"/>
    </source>
</evidence>
<reference evidence="9 10" key="1">
    <citation type="submission" date="2019-04" db="EMBL/GenBank/DDBJ databases">
        <authorList>
            <person name="Van Vliet M D."/>
        </authorList>
    </citation>
    <scope>NUCLEOTIDE SEQUENCE [LARGE SCALE GENOMIC DNA]</scope>
    <source>
        <strain evidence="9 10">F21</strain>
    </source>
</reference>
<evidence type="ECO:0000313" key="9">
    <source>
        <dbReference type="EMBL" id="VGO19794.1"/>
    </source>
</evidence>
<dbReference type="Pfam" id="PF10035">
    <property type="entry name" value="DUF2179"/>
    <property type="match status" value="1"/>
</dbReference>
<dbReference type="PANTHER" id="PTHR40060:SF1">
    <property type="entry name" value="UPF0316 PROTEIN YEBE"/>
    <property type="match status" value="1"/>
</dbReference>
<evidence type="ECO:0000256" key="5">
    <source>
        <dbReference type="ARBA" id="ARBA00023136"/>
    </source>
</evidence>
<evidence type="ECO:0000259" key="7">
    <source>
        <dbReference type="Pfam" id="PF10035"/>
    </source>
</evidence>
<keyword evidence="5 6" id="KW-0472">Membrane</keyword>
<evidence type="ECO:0000256" key="1">
    <source>
        <dbReference type="ARBA" id="ARBA00004651"/>
    </source>
</evidence>
<dbReference type="Pfam" id="PF18955">
    <property type="entry name" value="DUF5698"/>
    <property type="match status" value="1"/>
</dbReference>
<feature type="domain" description="DUF2179" evidence="7">
    <location>
        <begin position="122"/>
        <end position="173"/>
    </location>
</feature>
<feature type="transmembrane region" description="Helical" evidence="6">
    <location>
        <begin position="43"/>
        <end position="64"/>
    </location>
</feature>
<organism evidence="9 10">
    <name type="scientific">Pontiella sulfatireligans</name>
    <dbReference type="NCBI Taxonomy" id="2750658"/>
    <lineage>
        <taxon>Bacteria</taxon>
        <taxon>Pseudomonadati</taxon>
        <taxon>Kiritimatiellota</taxon>
        <taxon>Kiritimatiellia</taxon>
        <taxon>Kiritimatiellales</taxon>
        <taxon>Pontiellaceae</taxon>
        <taxon>Pontiella</taxon>
    </lineage>
</organism>
<dbReference type="RefSeq" id="WP_222846238.1">
    <property type="nucleotide sequence ID" value="NZ_CAAHFH010000001.1"/>
</dbReference>
<comment type="subcellular location">
    <subcellularLocation>
        <location evidence="1 6">Cell membrane</location>
        <topology evidence="1 6">Multi-pass membrane protein</topology>
    </subcellularLocation>
</comment>
<proteinExistence type="inferred from homology"/>
<protein>
    <recommendedName>
        <fullName evidence="6">UPF0316 protein SCARR_01853</fullName>
    </recommendedName>
</protein>
<evidence type="ECO:0000259" key="8">
    <source>
        <dbReference type="Pfam" id="PF18955"/>
    </source>
</evidence>
<comment type="similarity">
    <text evidence="6">Belongs to the UPF0316 family.</text>
</comment>
<evidence type="ECO:0000256" key="3">
    <source>
        <dbReference type="ARBA" id="ARBA00022692"/>
    </source>
</evidence>
<dbReference type="PANTHER" id="PTHR40060">
    <property type="entry name" value="UPF0316 PROTEIN YEBE"/>
    <property type="match status" value="1"/>
</dbReference>
<dbReference type="AlphaFoldDB" id="A0A6C2UKG0"/>
<keyword evidence="2 6" id="KW-1003">Cell membrane</keyword>
<dbReference type="InterPro" id="IPR019264">
    <property type="entry name" value="DUF2179"/>
</dbReference>
<sequence length="196" mass="22073">MHDLMNYTVFIWVVIPLLICLARIIDVSLGTLRIILVSRGQKIVAPILGFFEILIWLLALGQIMQNLTHIANYIAYALGFAFGNYIGILLEEKLAIGKIVVQVIARRDSSELVAFLRNNGFSVNVVDAEGSNGHVHLLFAVIKRSQLPFMDFHIKRFNPKAFYTVEDVRFVSGGVFPATENRWRSKLSVLSGIKKK</sequence>
<evidence type="ECO:0000256" key="4">
    <source>
        <dbReference type="ARBA" id="ARBA00022989"/>
    </source>
</evidence>
<keyword evidence="3 6" id="KW-0812">Transmembrane</keyword>
<keyword evidence="4 6" id="KW-1133">Transmembrane helix</keyword>
<dbReference type="Proteomes" id="UP000346198">
    <property type="component" value="Unassembled WGS sequence"/>
</dbReference>
<evidence type="ECO:0000256" key="2">
    <source>
        <dbReference type="ARBA" id="ARBA00022475"/>
    </source>
</evidence>
<feature type="transmembrane region" description="Helical" evidence="6">
    <location>
        <begin position="70"/>
        <end position="90"/>
    </location>
</feature>
<dbReference type="GO" id="GO:0005886">
    <property type="term" value="C:plasma membrane"/>
    <property type="evidence" value="ECO:0007669"/>
    <property type="project" value="UniProtKB-SubCell"/>
</dbReference>
<dbReference type="HAMAP" id="MF_01515">
    <property type="entry name" value="UPF0316"/>
    <property type="match status" value="1"/>
</dbReference>
<evidence type="ECO:0000313" key="10">
    <source>
        <dbReference type="Proteomes" id="UP000346198"/>
    </source>
</evidence>
<gene>
    <name evidence="9" type="ORF">SCARR_01853</name>
</gene>
<accession>A0A6C2UKG0</accession>
<feature type="domain" description="DUF5698" evidence="8">
    <location>
        <begin position="31"/>
        <end position="88"/>
    </location>
</feature>
<dbReference type="NCBIfam" id="NF003191">
    <property type="entry name" value="PRK04164.1-2"/>
    <property type="match status" value="1"/>
</dbReference>
<dbReference type="InterPro" id="IPR022930">
    <property type="entry name" value="UPF0316"/>
</dbReference>